<keyword evidence="2" id="KW-1185">Reference proteome</keyword>
<dbReference type="InterPro" id="IPR002156">
    <property type="entry name" value="RNaseH_domain"/>
</dbReference>
<feature type="domain" description="RNase H type-1" evidence="1">
    <location>
        <begin position="43"/>
        <end position="164"/>
    </location>
</feature>
<dbReference type="GO" id="GO:0004523">
    <property type="term" value="F:RNA-DNA hybrid ribonuclease activity"/>
    <property type="evidence" value="ECO:0007669"/>
    <property type="project" value="InterPro"/>
</dbReference>
<dbReference type="InterPro" id="IPR053151">
    <property type="entry name" value="RNase_H-like"/>
</dbReference>
<dbReference type="CDD" id="cd06222">
    <property type="entry name" value="RNase_H_like"/>
    <property type="match status" value="1"/>
</dbReference>
<dbReference type="RefSeq" id="XP_035545765.1">
    <property type="nucleotide sequence ID" value="XM_035689872.1"/>
</dbReference>
<dbReference type="GO" id="GO:0003676">
    <property type="term" value="F:nucleic acid binding"/>
    <property type="evidence" value="ECO:0007669"/>
    <property type="project" value="InterPro"/>
</dbReference>
<gene>
    <name evidence="3" type="primary">LOC118348330</name>
</gene>
<dbReference type="OrthoDB" id="1305444at2759"/>
<dbReference type="InterPro" id="IPR036397">
    <property type="entry name" value="RNaseH_sf"/>
</dbReference>
<accession>A0A6P9EBY2</accession>
<organism evidence="2 3">
    <name type="scientific">Juglans regia</name>
    <name type="common">English walnut</name>
    <dbReference type="NCBI Taxonomy" id="51240"/>
    <lineage>
        <taxon>Eukaryota</taxon>
        <taxon>Viridiplantae</taxon>
        <taxon>Streptophyta</taxon>
        <taxon>Embryophyta</taxon>
        <taxon>Tracheophyta</taxon>
        <taxon>Spermatophyta</taxon>
        <taxon>Magnoliopsida</taxon>
        <taxon>eudicotyledons</taxon>
        <taxon>Gunneridae</taxon>
        <taxon>Pentapetalae</taxon>
        <taxon>rosids</taxon>
        <taxon>fabids</taxon>
        <taxon>Fagales</taxon>
        <taxon>Juglandaceae</taxon>
        <taxon>Juglans</taxon>
    </lineage>
</organism>
<dbReference type="PANTHER" id="PTHR47723">
    <property type="entry name" value="OS05G0353850 PROTEIN"/>
    <property type="match status" value="1"/>
</dbReference>
<dbReference type="KEGG" id="jre:118348330"/>
<dbReference type="InParanoid" id="A0A6P9EBY2"/>
<reference evidence="3" key="1">
    <citation type="submission" date="2025-08" db="UniProtKB">
        <authorList>
            <consortium name="RefSeq"/>
        </authorList>
    </citation>
    <scope>IDENTIFICATION</scope>
    <source>
        <tissue evidence="3">Leaves</tissue>
    </source>
</reference>
<dbReference type="Proteomes" id="UP000235220">
    <property type="component" value="Chromosome 1"/>
</dbReference>
<proteinExistence type="predicted"/>
<dbReference type="AlphaFoldDB" id="A0A6P9EBY2"/>
<evidence type="ECO:0000313" key="2">
    <source>
        <dbReference type="Proteomes" id="UP000235220"/>
    </source>
</evidence>
<dbReference type="PANTHER" id="PTHR47723:SF19">
    <property type="entry name" value="POLYNUCLEOTIDYL TRANSFERASE, RIBONUCLEASE H-LIKE SUPERFAMILY PROTEIN"/>
    <property type="match status" value="1"/>
</dbReference>
<sequence>MKQNLSSKLEDYGELLIQKHVKVHNQLSTLLWYPPPCGTFKLNVDGTIFSSLNASGVGAVLRDNNGCMVMAMSKRELGIHKVEDIEVLAALRGLQLISHIGISHLIIEGDSLAAMEAICSRGEDLNRCSVLIHEVKKVLSSFISFEVLHVGRHGNEVAHLLARQTRFVDDTLQWWNEPPDFI</sequence>
<dbReference type="Gene3D" id="3.30.420.10">
    <property type="entry name" value="Ribonuclease H-like superfamily/Ribonuclease H"/>
    <property type="match status" value="1"/>
</dbReference>
<protein>
    <submittedName>
        <fullName evidence="3">Uncharacterized protein LOC118348330</fullName>
    </submittedName>
</protein>
<dbReference type="GeneID" id="118348330"/>
<dbReference type="SUPFAM" id="SSF53098">
    <property type="entry name" value="Ribonuclease H-like"/>
    <property type="match status" value="1"/>
</dbReference>
<evidence type="ECO:0000313" key="3">
    <source>
        <dbReference type="RefSeq" id="XP_035545765.1"/>
    </source>
</evidence>
<dbReference type="InterPro" id="IPR012337">
    <property type="entry name" value="RNaseH-like_sf"/>
</dbReference>
<dbReference type="Pfam" id="PF13456">
    <property type="entry name" value="RVT_3"/>
    <property type="match status" value="1"/>
</dbReference>
<evidence type="ECO:0000259" key="1">
    <source>
        <dbReference type="Pfam" id="PF13456"/>
    </source>
</evidence>
<dbReference type="InterPro" id="IPR044730">
    <property type="entry name" value="RNase_H-like_dom_plant"/>
</dbReference>
<name>A0A6P9EBY2_JUGRE</name>